<keyword evidence="3" id="KW-1185">Reference proteome</keyword>
<dbReference type="KEGG" id="cser:CCO03_06820"/>
<sequence>MTRLSFDTRSIRAISLDLDDTLWPVVPTIVRAEEQLRRWLALHAPATATLAGQGSASKAAREAVLARYPDKLHDFSHLRRESIRHLLTLAGDDPALAEPAFDEFFAWRQKVDLYPDALPALQLLAAKYPIVALTNGNADVARVGLSPYFAGAISARQFGMAKPAPAIYAAVAEHVGVPMEAVLHVGDDPELDVAGALAAGQQAAWVNREARDWPMQLATPTLQVRDMTELARLLLA</sequence>
<accession>A0A1Y0ELE9</accession>
<dbReference type="RefSeq" id="WP_087278977.1">
    <property type="nucleotide sequence ID" value="NZ_CP021455.1"/>
</dbReference>
<dbReference type="SFLD" id="SFLDG01129">
    <property type="entry name" value="C1.5:_HAD__Beta-PGM__Phosphata"/>
    <property type="match status" value="1"/>
</dbReference>
<evidence type="ECO:0000313" key="3">
    <source>
        <dbReference type="Proteomes" id="UP000196138"/>
    </source>
</evidence>
<organism evidence="2 3">
    <name type="scientific">Comamonas serinivorans</name>
    <dbReference type="NCBI Taxonomy" id="1082851"/>
    <lineage>
        <taxon>Bacteria</taxon>
        <taxon>Pseudomonadati</taxon>
        <taxon>Pseudomonadota</taxon>
        <taxon>Betaproteobacteria</taxon>
        <taxon>Burkholderiales</taxon>
        <taxon>Comamonadaceae</taxon>
        <taxon>Comamonas</taxon>
    </lineage>
</organism>
<dbReference type="Gene3D" id="1.20.120.1600">
    <property type="match status" value="1"/>
</dbReference>
<dbReference type="GO" id="GO:0016787">
    <property type="term" value="F:hydrolase activity"/>
    <property type="evidence" value="ECO:0007669"/>
    <property type="project" value="UniProtKB-KW"/>
</dbReference>
<dbReference type="Gene3D" id="3.40.50.1000">
    <property type="entry name" value="HAD superfamily/HAD-like"/>
    <property type="match status" value="1"/>
</dbReference>
<dbReference type="AlphaFoldDB" id="A0A1Y0ELE9"/>
<dbReference type="Pfam" id="PF00702">
    <property type="entry name" value="Hydrolase"/>
    <property type="match status" value="1"/>
</dbReference>
<dbReference type="EMBL" id="CP021455">
    <property type="protein sequence ID" value="ARU04427.1"/>
    <property type="molecule type" value="Genomic_DNA"/>
</dbReference>
<dbReference type="SFLD" id="SFLDS00003">
    <property type="entry name" value="Haloacid_Dehalogenase"/>
    <property type="match status" value="1"/>
</dbReference>
<dbReference type="NCBIfam" id="TIGR01549">
    <property type="entry name" value="HAD-SF-IA-v1"/>
    <property type="match status" value="1"/>
</dbReference>
<protein>
    <submittedName>
        <fullName evidence="2">HAD family hydrolase</fullName>
    </submittedName>
</protein>
<dbReference type="InterPro" id="IPR023214">
    <property type="entry name" value="HAD_sf"/>
</dbReference>
<dbReference type="InterPro" id="IPR036412">
    <property type="entry name" value="HAD-like_sf"/>
</dbReference>
<dbReference type="OrthoDB" id="367448at2"/>
<evidence type="ECO:0000313" key="2">
    <source>
        <dbReference type="EMBL" id="ARU04427.1"/>
    </source>
</evidence>
<reference evidence="2 3" key="1">
    <citation type="submission" date="2017-05" db="EMBL/GenBank/DDBJ databases">
        <authorList>
            <person name="Song R."/>
            <person name="Chenine A.L."/>
            <person name="Ruprecht R.M."/>
        </authorList>
    </citation>
    <scope>NUCLEOTIDE SEQUENCE [LARGE SCALE GENOMIC DNA]</scope>
    <source>
        <strain evidence="2 3">DSM 26136</strain>
    </source>
</reference>
<dbReference type="PANTHER" id="PTHR43316:SF3">
    <property type="entry name" value="HALOACID DEHALOGENASE, TYPE II (AFU_ORTHOLOGUE AFUA_2G07750)-RELATED"/>
    <property type="match status" value="1"/>
</dbReference>
<proteinExistence type="predicted"/>
<dbReference type="InterPro" id="IPR006439">
    <property type="entry name" value="HAD-SF_hydro_IA"/>
</dbReference>
<dbReference type="NCBIfam" id="TIGR01509">
    <property type="entry name" value="HAD-SF-IA-v3"/>
    <property type="match status" value="1"/>
</dbReference>
<keyword evidence="1 2" id="KW-0378">Hydrolase</keyword>
<dbReference type="SUPFAM" id="SSF56784">
    <property type="entry name" value="HAD-like"/>
    <property type="match status" value="1"/>
</dbReference>
<dbReference type="InterPro" id="IPR051540">
    <property type="entry name" value="S-2-haloacid_dehalogenase"/>
</dbReference>
<gene>
    <name evidence="2" type="ORF">CCO03_06820</name>
</gene>
<evidence type="ECO:0000256" key="1">
    <source>
        <dbReference type="ARBA" id="ARBA00022801"/>
    </source>
</evidence>
<dbReference type="PANTHER" id="PTHR43316">
    <property type="entry name" value="HYDROLASE, HALOACID DELAHOGENASE-RELATED"/>
    <property type="match status" value="1"/>
</dbReference>
<dbReference type="Proteomes" id="UP000196138">
    <property type="component" value="Chromosome"/>
</dbReference>
<name>A0A1Y0ELE9_9BURK</name>